<dbReference type="GeneID" id="19325028"/>
<evidence type="ECO:0000256" key="2">
    <source>
        <dbReference type="SAM" id="SignalP"/>
    </source>
</evidence>
<keyword evidence="2" id="KW-0732">Signal</keyword>
<feature type="compositionally biased region" description="Low complexity" evidence="1">
    <location>
        <begin position="199"/>
        <end position="220"/>
    </location>
</feature>
<name>R8BKK5_PHAM7</name>
<proteinExistence type="predicted"/>
<gene>
    <name evidence="3" type="ORF">UCRPA7_4565</name>
</gene>
<evidence type="ECO:0000313" key="4">
    <source>
        <dbReference type="Proteomes" id="UP000014074"/>
    </source>
</evidence>
<reference evidence="4" key="1">
    <citation type="journal article" date="2013" name="Genome Announc.">
        <title>Draft genome sequence of the ascomycete Phaeoacremonium aleophilum strain UCR-PA7, a causal agent of the esca disease complex in grapevines.</title>
        <authorList>
            <person name="Blanco-Ulate B."/>
            <person name="Rolshausen P."/>
            <person name="Cantu D."/>
        </authorList>
    </citation>
    <scope>NUCLEOTIDE SEQUENCE [LARGE SCALE GENOMIC DNA]</scope>
    <source>
        <strain evidence="4">UCR-PA7</strain>
    </source>
</reference>
<dbReference type="RefSeq" id="XP_007915308.1">
    <property type="nucleotide sequence ID" value="XM_007917117.1"/>
</dbReference>
<feature type="chain" id="PRO_5004452095" evidence="2">
    <location>
        <begin position="17"/>
        <end position="248"/>
    </location>
</feature>
<dbReference type="AlphaFoldDB" id="R8BKK5"/>
<feature type="signal peptide" evidence="2">
    <location>
        <begin position="1"/>
        <end position="16"/>
    </location>
</feature>
<dbReference type="HOGENOM" id="CLU_071628_0_0_1"/>
<dbReference type="EMBL" id="KB933121">
    <property type="protein sequence ID" value="EON99893.1"/>
    <property type="molecule type" value="Genomic_DNA"/>
</dbReference>
<feature type="region of interest" description="Disordered" evidence="1">
    <location>
        <begin position="185"/>
        <end position="220"/>
    </location>
</feature>
<dbReference type="KEGG" id="tmn:UCRPA7_4565"/>
<sequence length="248" mass="24795">MKTVAALIFTAALASAQVQYNETTGQYTCAKPGQAYCAGDSLATNIIIRCDENAIGHGGNCNDNLAGEPPLGVNFAPCWQTSETSGDAACSKNCIVYGGSGNYNGTFTLPADVCTPSYTATSSVASSTAAPTSSVTTLTTIYTQTTTPEGESTTITDVYTETTTYCPESTVTPISSYTTVIPPPLSTGPSSSILPPPSNGTATGTGSATHTPVGPTTTGATTIPTAGAAANRVGAGLAAVGLAAAYFL</sequence>
<protein>
    <submittedName>
        <fullName evidence="3">Uncharacterized protein</fullName>
    </submittedName>
</protein>
<keyword evidence="4" id="KW-1185">Reference proteome</keyword>
<dbReference type="Proteomes" id="UP000014074">
    <property type="component" value="Unassembled WGS sequence"/>
</dbReference>
<dbReference type="OrthoDB" id="5426294at2759"/>
<evidence type="ECO:0000256" key="1">
    <source>
        <dbReference type="SAM" id="MobiDB-lite"/>
    </source>
</evidence>
<dbReference type="eggNOG" id="ENOG502S9S8">
    <property type="taxonomic scope" value="Eukaryota"/>
</dbReference>
<accession>R8BKK5</accession>
<evidence type="ECO:0000313" key="3">
    <source>
        <dbReference type="EMBL" id="EON99893.1"/>
    </source>
</evidence>
<organism evidence="3 4">
    <name type="scientific">Phaeoacremonium minimum (strain UCR-PA7)</name>
    <name type="common">Esca disease fungus</name>
    <name type="synonym">Togninia minima</name>
    <dbReference type="NCBI Taxonomy" id="1286976"/>
    <lineage>
        <taxon>Eukaryota</taxon>
        <taxon>Fungi</taxon>
        <taxon>Dikarya</taxon>
        <taxon>Ascomycota</taxon>
        <taxon>Pezizomycotina</taxon>
        <taxon>Sordariomycetes</taxon>
        <taxon>Sordariomycetidae</taxon>
        <taxon>Togniniales</taxon>
        <taxon>Togniniaceae</taxon>
        <taxon>Phaeoacremonium</taxon>
    </lineage>
</organism>